<dbReference type="PANTHER" id="PTHR14097">
    <property type="entry name" value="OXIDOREDUCTASE HTATIP2"/>
    <property type="match status" value="1"/>
</dbReference>
<comment type="caution">
    <text evidence="1">The sequence shown here is derived from an EMBL/GenBank/DDBJ whole genome shotgun (WGS) entry which is preliminary data.</text>
</comment>
<proteinExistence type="predicted"/>
<accession>A0A8H5LFA5</accession>
<dbReference type="PANTHER" id="PTHR14097:SF9">
    <property type="entry name" value="EPIMERASE, PUTATIVE (AFU_ORTHOLOGUE AFUA_8G07320)-RELATED"/>
    <property type="match status" value="1"/>
</dbReference>
<dbReference type="OrthoDB" id="3535423at2759"/>
<gene>
    <name evidence="1" type="ORF">FPCIR_6846</name>
</gene>
<reference evidence="1 2" key="1">
    <citation type="submission" date="2020-05" db="EMBL/GenBank/DDBJ databases">
        <title>Identification and distribution of gene clusters putatively required for synthesis of sphingolipid metabolism inhibitors in phylogenetically diverse species of the filamentous fungus Fusarium.</title>
        <authorList>
            <person name="Kim H.-S."/>
            <person name="Busman M."/>
            <person name="Brown D.W."/>
            <person name="Divon H."/>
            <person name="Uhlig S."/>
            <person name="Proctor R.H."/>
        </authorList>
    </citation>
    <scope>NUCLEOTIDE SEQUENCE [LARGE SCALE GENOMIC DNA]</scope>
    <source>
        <strain evidence="1 2">NRRL 36939</strain>
    </source>
</reference>
<protein>
    <recommendedName>
        <fullName evidence="3">NAD(P)-binding domain-containing protein</fullName>
    </recommendedName>
</protein>
<dbReference type="Gene3D" id="3.40.50.720">
    <property type="entry name" value="NAD(P)-binding Rossmann-like Domain"/>
    <property type="match status" value="1"/>
</dbReference>
<evidence type="ECO:0008006" key="3">
    <source>
        <dbReference type="Google" id="ProtNLM"/>
    </source>
</evidence>
<dbReference type="EMBL" id="JAAOAS010000155">
    <property type="protein sequence ID" value="KAF5589400.1"/>
    <property type="molecule type" value="Genomic_DNA"/>
</dbReference>
<sequence>MKVILTGATGLVGSALVHECITNPAITSAFVLTRKSLSPELENHPKIKVIIHHDFESYPPEVLEQLRGAEGCLWAIGGPAYRFPDLETCKKVSVDFTLAAANAFVNVLAPDIKGGKFRFIFCSGMGAEVDDTKNLRYMKDTRRIKGQVESELYKLEDKNKDRFEVWAVRPGGILPTTANILWKLIGGCFYYTTADKVASGMVQVLLYGYTMRIIEHNDLLKI</sequence>
<dbReference type="InterPro" id="IPR036291">
    <property type="entry name" value="NAD(P)-bd_dom_sf"/>
</dbReference>
<dbReference type="AlphaFoldDB" id="A0A8H5LFA5"/>
<evidence type="ECO:0000313" key="2">
    <source>
        <dbReference type="Proteomes" id="UP000546213"/>
    </source>
</evidence>
<dbReference type="SUPFAM" id="SSF51735">
    <property type="entry name" value="NAD(P)-binding Rossmann-fold domains"/>
    <property type="match status" value="1"/>
</dbReference>
<dbReference type="Proteomes" id="UP000546213">
    <property type="component" value="Unassembled WGS sequence"/>
</dbReference>
<evidence type="ECO:0000313" key="1">
    <source>
        <dbReference type="EMBL" id="KAF5589400.1"/>
    </source>
</evidence>
<keyword evidence="2" id="KW-1185">Reference proteome</keyword>
<name>A0A8H5LFA5_9HYPO</name>
<organism evidence="1 2">
    <name type="scientific">Fusarium pseudocircinatum</name>
    <dbReference type="NCBI Taxonomy" id="56676"/>
    <lineage>
        <taxon>Eukaryota</taxon>
        <taxon>Fungi</taxon>
        <taxon>Dikarya</taxon>
        <taxon>Ascomycota</taxon>
        <taxon>Pezizomycotina</taxon>
        <taxon>Sordariomycetes</taxon>
        <taxon>Hypocreomycetidae</taxon>
        <taxon>Hypocreales</taxon>
        <taxon>Nectriaceae</taxon>
        <taxon>Fusarium</taxon>
        <taxon>Fusarium fujikuroi species complex</taxon>
    </lineage>
</organism>